<keyword evidence="2" id="KW-1185">Reference proteome</keyword>
<protein>
    <submittedName>
        <fullName evidence="1">Uncharacterized protein</fullName>
    </submittedName>
</protein>
<proteinExistence type="predicted"/>
<accession>A0A822YUT2</accession>
<organism evidence="1 2">
    <name type="scientific">Nelumbo nucifera</name>
    <name type="common">Sacred lotus</name>
    <dbReference type="NCBI Taxonomy" id="4432"/>
    <lineage>
        <taxon>Eukaryota</taxon>
        <taxon>Viridiplantae</taxon>
        <taxon>Streptophyta</taxon>
        <taxon>Embryophyta</taxon>
        <taxon>Tracheophyta</taxon>
        <taxon>Spermatophyta</taxon>
        <taxon>Magnoliopsida</taxon>
        <taxon>Proteales</taxon>
        <taxon>Nelumbonaceae</taxon>
        <taxon>Nelumbo</taxon>
    </lineage>
</organism>
<gene>
    <name evidence="1" type="ORF">HUJ06_005971</name>
</gene>
<name>A0A822YUT2_NELNU</name>
<evidence type="ECO:0000313" key="2">
    <source>
        <dbReference type="Proteomes" id="UP000607653"/>
    </source>
</evidence>
<dbReference type="Proteomes" id="UP000607653">
    <property type="component" value="Unassembled WGS sequence"/>
</dbReference>
<dbReference type="EMBL" id="DUZY01000004">
    <property type="protein sequence ID" value="DAD35331.1"/>
    <property type="molecule type" value="Genomic_DNA"/>
</dbReference>
<reference evidence="1 2" key="1">
    <citation type="journal article" date="2020" name="Mol. Biol. Evol.">
        <title>Distinct Expression and Methylation Patterns for Genes with Different Fates following a Single Whole-Genome Duplication in Flowering Plants.</title>
        <authorList>
            <person name="Shi T."/>
            <person name="Rahmani R.S."/>
            <person name="Gugger P.F."/>
            <person name="Wang M."/>
            <person name="Li H."/>
            <person name="Zhang Y."/>
            <person name="Li Z."/>
            <person name="Wang Q."/>
            <person name="Van de Peer Y."/>
            <person name="Marchal K."/>
            <person name="Chen J."/>
        </authorList>
    </citation>
    <scope>NUCLEOTIDE SEQUENCE [LARGE SCALE GENOMIC DNA]</scope>
    <source>
        <tissue evidence="1">Leaf</tissue>
    </source>
</reference>
<dbReference type="AlphaFoldDB" id="A0A822YUT2"/>
<comment type="caution">
    <text evidence="1">The sequence shown here is derived from an EMBL/GenBank/DDBJ whole genome shotgun (WGS) entry which is preliminary data.</text>
</comment>
<sequence>MMDNPIEMCSFRSESFDQTLPLCDWRFCRLLELRSIEQASKDPIISTSSHMLQNELAIVESSPQVNLQSSSSTDSYKLEAIVRKRLATGAKAKPSVIGCSAYEHIG</sequence>
<evidence type="ECO:0000313" key="1">
    <source>
        <dbReference type="EMBL" id="DAD35331.1"/>
    </source>
</evidence>